<proteinExistence type="predicted"/>
<reference evidence="2" key="1">
    <citation type="submission" date="2023-03" db="EMBL/GenBank/DDBJ databases">
        <authorList>
            <person name="Steffen K."/>
            <person name="Cardenas P."/>
        </authorList>
    </citation>
    <scope>NUCLEOTIDE SEQUENCE</scope>
</reference>
<dbReference type="SUPFAM" id="SSF50993">
    <property type="entry name" value="Peptidase/esterase 'gauge' domain"/>
    <property type="match status" value="1"/>
</dbReference>
<dbReference type="Proteomes" id="UP001174909">
    <property type="component" value="Unassembled WGS sequence"/>
</dbReference>
<dbReference type="PANTHER" id="PTHR42881:SF2">
    <property type="entry name" value="PROLYL ENDOPEPTIDASE"/>
    <property type="match status" value="1"/>
</dbReference>
<dbReference type="EMBL" id="CASHTH010000869">
    <property type="protein sequence ID" value="CAI8008569.1"/>
    <property type="molecule type" value="Genomic_DNA"/>
</dbReference>
<dbReference type="GO" id="GO:0005829">
    <property type="term" value="C:cytosol"/>
    <property type="evidence" value="ECO:0007669"/>
    <property type="project" value="TreeGrafter"/>
</dbReference>
<dbReference type="Gene3D" id="2.130.10.120">
    <property type="entry name" value="Prolyl oligopeptidase, N-terminal domain"/>
    <property type="match status" value="1"/>
</dbReference>
<feature type="domain" description="Peptidase S9A N-terminal" evidence="1">
    <location>
        <begin position="51"/>
        <end position="232"/>
    </location>
</feature>
<protein>
    <submittedName>
        <fullName evidence="2">Prolyl endopeptidase</fullName>
    </submittedName>
</protein>
<dbReference type="InterPro" id="IPR051167">
    <property type="entry name" value="Prolyl_oligopep/macrocyclase"/>
</dbReference>
<keyword evidence="3" id="KW-1185">Reference proteome</keyword>
<organism evidence="2 3">
    <name type="scientific">Geodia barretti</name>
    <name type="common">Barrett's horny sponge</name>
    <dbReference type="NCBI Taxonomy" id="519541"/>
    <lineage>
        <taxon>Eukaryota</taxon>
        <taxon>Metazoa</taxon>
        <taxon>Porifera</taxon>
        <taxon>Demospongiae</taxon>
        <taxon>Heteroscleromorpha</taxon>
        <taxon>Tetractinellida</taxon>
        <taxon>Astrophorina</taxon>
        <taxon>Geodiidae</taxon>
        <taxon>Geodia</taxon>
    </lineage>
</organism>
<dbReference type="InterPro" id="IPR029058">
    <property type="entry name" value="AB_hydrolase_fold"/>
</dbReference>
<name>A0AA35RCA3_GEOBA</name>
<dbReference type="InterPro" id="IPR023302">
    <property type="entry name" value="Pept_S9A_N"/>
</dbReference>
<dbReference type="GO" id="GO:0004252">
    <property type="term" value="F:serine-type endopeptidase activity"/>
    <property type="evidence" value="ECO:0007669"/>
    <property type="project" value="InterPro"/>
</dbReference>
<sequence>MTHVLRASSFFLLRCSSSSSSSFGSSVIRRSLPRRRFFAASVPKMAKWTYPSVRRDDSVTDDHFGRSVPDPYRWLEDPDSEETRAFVAAQNEITQPYLATCEARDRFKDRLTELYNYPKYSAPFKRGSRYFYFMNTGLQNQSVLYVQESLEAEPEVFLDPNSLSEDGTVALSIRSFSEDGELFAYGLSESGSDWNTIEVMRVCDKTLSEDKLKWVKFSSIAWTHDNKGFFYQVHSHMQL</sequence>
<evidence type="ECO:0000259" key="1">
    <source>
        <dbReference type="Pfam" id="PF02897"/>
    </source>
</evidence>
<dbReference type="Gene3D" id="3.40.50.1820">
    <property type="entry name" value="alpha/beta hydrolase"/>
    <property type="match status" value="1"/>
</dbReference>
<comment type="caution">
    <text evidence="2">The sequence shown here is derived from an EMBL/GenBank/DDBJ whole genome shotgun (WGS) entry which is preliminary data.</text>
</comment>
<dbReference type="AlphaFoldDB" id="A0AA35RCA3"/>
<dbReference type="PANTHER" id="PTHR42881">
    <property type="entry name" value="PROLYL ENDOPEPTIDASE"/>
    <property type="match status" value="1"/>
</dbReference>
<gene>
    <name evidence="2" type="ORF">GBAR_LOCUS5866</name>
</gene>
<dbReference type="GO" id="GO:0070012">
    <property type="term" value="F:oligopeptidase activity"/>
    <property type="evidence" value="ECO:0007669"/>
    <property type="project" value="TreeGrafter"/>
</dbReference>
<evidence type="ECO:0000313" key="3">
    <source>
        <dbReference type="Proteomes" id="UP001174909"/>
    </source>
</evidence>
<feature type="non-terminal residue" evidence="2">
    <location>
        <position position="1"/>
    </location>
</feature>
<dbReference type="FunFam" id="3.40.50.1820:FF:000275">
    <property type="entry name" value="Prolyl endopeptidase"/>
    <property type="match status" value="1"/>
</dbReference>
<evidence type="ECO:0000313" key="2">
    <source>
        <dbReference type="EMBL" id="CAI8008569.1"/>
    </source>
</evidence>
<accession>A0AA35RCA3</accession>
<dbReference type="Pfam" id="PF02897">
    <property type="entry name" value="Peptidase_S9_N"/>
    <property type="match status" value="1"/>
</dbReference>